<organism evidence="1 2">
    <name type="scientific">Azorhizophilus paspali</name>
    <name type="common">Azotobacter paspali</name>
    <dbReference type="NCBI Taxonomy" id="69963"/>
    <lineage>
        <taxon>Bacteria</taxon>
        <taxon>Pseudomonadati</taxon>
        <taxon>Pseudomonadota</taxon>
        <taxon>Gammaproteobacteria</taxon>
        <taxon>Pseudomonadales</taxon>
        <taxon>Pseudomonadaceae</taxon>
        <taxon>Azorhizophilus</taxon>
    </lineage>
</organism>
<proteinExistence type="predicted"/>
<evidence type="ECO:0000313" key="1">
    <source>
        <dbReference type="EMBL" id="MFC0709760.1"/>
    </source>
</evidence>
<dbReference type="Proteomes" id="UP001589891">
    <property type="component" value="Unassembled WGS sequence"/>
</dbReference>
<name>A0ABV6SJP9_AZOPA</name>
<dbReference type="EMBL" id="JBHLSS010000051">
    <property type="protein sequence ID" value="MFC0709760.1"/>
    <property type="molecule type" value="Genomic_DNA"/>
</dbReference>
<gene>
    <name evidence="1" type="ORF">ACFFGX_09205</name>
</gene>
<dbReference type="RefSeq" id="WP_376945075.1">
    <property type="nucleotide sequence ID" value="NZ_CP171449.1"/>
</dbReference>
<comment type="caution">
    <text evidence="1">The sequence shown here is derived from an EMBL/GenBank/DDBJ whole genome shotgun (WGS) entry which is preliminary data.</text>
</comment>
<sequence length="79" mass="8617">MRRLLALFRLLFDQIQARQNGASIFFRWIGGPLSLDQRGTLCRLSVGDSGTSCQSVSSACGAEVPSRCSELPLNMAKQV</sequence>
<reference evidence="1 2" key="1">
    <citation type="submission" date="2024-09" db="EMBL/GenBank/DDBJ databases">
        <authorList>
            <person name="Sun Q."/>
            <person name="Mori K."/>
        </authorList>
    </citation>
    <scope>NUCLEOTIDE SEQUENCE [LARGE SCALE GENOMIC DNA]</scope>
    <source>
        <strain evidence="1 2">NCAIM B.01794</strain>
    </source>
</reference>
<evidence type="ECO:0008006" key="3">
    <source>
        <dbReference type="Google" id="ProtNLM"/>
    </source>
</evidence>
<keyword evidence="2" id="KW-1185">Reference proteome</keyword>
<evidence type="ECO:0000313" key="2">
    <source>
        <dbReference type="Proteomes" id="UP001589891"/>
    </source>
</evidence>
<accession>A0ABV6SJP9</accession>
<protein>
    <recommendedName>
        <fullName evidence="3">Secreted protein</fullName>
    </recommendedName>
</protein>